<dbReference type="Pfam" id="PF09523">
    <property type="entry name" value="DUF2390"/>
    <property type="match status" value="1"/>
</dbReference>
<organism evidence="1 2">
    <name type="scientific">Nitrincola iocasae</name>
    <dbReference type="NCBI Taxonomy" id="2614693"/>
    <lineage>
        <taxon>Bacteria</taxon>
        <taxon>Pseudomonadati</taxon>
        <taxon>Pseudomonadota</taxon>
        <taxon>Gammaproteobacteria</taxon>
        <taxon>Oceanospirillales</taxon>
        <taxon>Oceanospirillaceae</taxon>
        <taxon>Nitrincola</taxon>
    </lineage>
</organism>
<keyword evidence="2" id="KW-1185">Reference proteome</keyword>
<name>A0A5J6L9H1_9GAMM</name>
<dbReference type="InterPro" id="IPR012659">
    <property type="entry name" value="CHP02444"/>
</dbReference>
<sequence length="167" mass="18821">MQLDNPLWRYALKVYSHSSVEQSCLAAQEVGLHVNTLLLCCWLATKGEYFHPERYSSAYSLWREPVLSPLRQVRYQVRQMCKTYPELQSCYQQLKLSELAAEQVDIALLWQLYLAKSSPVVSGASADILPDDVARINIASYLKTVGMDSTTAVTCCNKLVDALVLVN</sequence>
<dbReference type="EMBL" id="CP044222">
    <property type="protein sequence ID" value="QEW05155.1"/>
    <property type="molecule type" value="Genomic_DNA"/>
</dbReference>
<evidence type="ECO:0000313" key="2">
    <source>
        <dbReference type="Proteomes" id="UP000325606"/>
    </source>
</evidence>
<reference evidence="1 2" key="1">
    <citation type="submission" date="2019-09" db="EMBL/GenBank/DDBJ databases">
        <title>Nitrincola iocasae sp. nov., a bacterium isolated from the sediment collected at a cold seep field in South China Sea.</title>
        <authorList>
            <person name="Zhang H."/>
            <person name="Wang H."/>
            <person name="Li C."/>
        </authorList>
    </citation>
    <scope>NUCLEOTIDE SEQUENCE [LARGE SCALE GENOMIC DNA]</scope>
    <source>
        <strain evidence="1 2">KXZD1103</strain>
    </source>
</reference>
<protein>
    <submittedName>
        <fullName evidence="1">TIGR02444 family protein</fullName>
    </submittedName>
</protein>
<accession>A0A5J6L9H1</accession>
<proteinExistence type="predicted"/>
<dbReference type="KEGG" id="nik:F5I99_00810"/>
<dbReference type="NCBIfam" id="TIGR02444">
    <property type="entry name" value="TIGR02444 family protein"/>
    <property type="match status" value="1"/>
</dbReference>
<dbReference type="AlphaFoldDB" id="A0A5J6L9H1"/>
<evidence type="ECO:0000313" key="1">
    <source>
        <dbReference type="EMBL" id="QEW05155.1"/>
    </source>
</evidence>
<dbReference type="RefSeq" id="WP_151053220.1">
    <property type="nucleotide sequence ID" value="NZ_CP044222.1"/>
</dbReference>
<gene>
    <name evidence="1" type="ORF">F5I99_00810</name>
</gene>
<dbReference type="Proteomes" id="UP000325606">
    <property type="component" value="Chromosome"/>
</dbReference>